<reference evidence="3 4" key="1">
    <citation type="submission" date="2017-06" db="EMBL/GenBank/DDBJ databases">
        <title>Complete genome sequence of Paenibacillus donghaensis KCTC 13049T isolated from East Sea sediment, South Korea.</title>
        <authorList>
            <person name="Jung B.K."/>
            <person name="Hong S.-J."/>
            <person name="Shin J.-H."/>
        </authorList>
    </citation>
    <scope>NUCLEOTIDE SEQUENCE [LARGE SCALE GENOMIC DNA]</scope>
    <source>
        <strain evidence="3 4">KCTC 13049</strain>
    </source>
</reference>
<keyword evidence="1" id="KW-0813">Transport</keyword>
<dbReference type="InterPro" id="IPR051313">
    <property type="entry name" value="Bact_iron-sidero_bind"/>
</dbReference>
<dbReference type="AlphaFoldDB" id="A0A2Z2KG45"/>
<dbReference type="Proteomes" id="UP000249890">
    <property type="component" value="Chromosome"/>
</dbReference>
<dbReference type="Gene3D" id="3.40.50.1980">
    <property type="entry name" value="Nitrogenase molybdenum iron protein domain"/>
    <property type="match status" value="1"/>
</dbReference>
<sequence length="162" mass="18962">MIADIFNKQEQAHSWIQQHKLKCEEFWTHFSVHKGNHQSATIFVLAEGSLYIMGMKGFGLTIYHPLAFQPSEKVKELIETKLPFRMIQSHQTGEYRADVHFLLVDEDPLSKQEAVRIMHSRFWKSLSSNQAYVTEAKWNFDDPITMDQLLIQLPRILQTCNI</sequence>
<dbReference type="EMBL" id="CP021780">
    <property type="protein sequence ID" value="ASA25144.1"/>
    <property type="molecule type" value="Genomic_DNA"/>
</dbReference>
<evidence type="ECO:0000256" key="1">
    <source>
        <dbReference type="ARBA" id="ARBA00022448"/>
    </source>
</evidence>
<evidence type="ECO:0000313" key="4">
    <source>
        <dbReference type="Proteomes" id="UP000249890"/>
    </source>
</evidence>
<dbReference type="PANTHER" id="PTHR30532">
    <property type="entry name" value="IRON III DICITRATE-BINDING PERIPLASMIC PROTEIN"/>
    <property type="match status" value="1"/>
</dbReference>
<name>A0A2Z2KG45_9BACL</name>
<evidence type="ECO:0000256" key="2">
    <source>
        <dbReference type="ARBA" id="ARBA00022729"/>
    </source>
</evidence>
<evidence type="ECO:0000313" key="3">
    <source>
        <dbReference type="EMBL" id="ASA25144.1"/>
    </source>
</evidence>
<organism evidence="3 4">
    <name type="scientific">Paenibacillus donghaensis</name>
    <dbReference type="NCBI Taxonomy" id="414771"/>
    <lineage>
        <taxon>Bacteria</taxon>
        <taxon>Bacillati</taxon>
        <taxon>Bacillota</taxon>
        <taxon>Bacilli</taxon>
        <taxon>Bacillales</taxon>
        <taxon>Paenibacillaceae</taxon>
        <taxon>Paenibacillus</taxon>
    </lineage>
</organism>
<dbReference type="GO" id="GO:0030288">
    <property type="term" value="C:outer membrane-bounded periplasmic space"/>
    <property type="evidence" value="ECO:0007669"/>
    <property type="project" value="TreeGrafter"/>
</dbReference>
<dbReference type="PANTHER" id="PTHR30532:SF1">
    <property type="entry name" value="IRON(3+)-HYDROXAMATE-BINDING PROTEIN FHUD"/>
    <property type="match status" value="1"/>
</dbReference>
<proteinExistence type="predicted"/>
<dbReference type="RefSeq" id="WP_087919109.1">
    <property type="nucleotide sequence ID" value="NZ_CP021780.1"/>
</dbReference>
<accession>A0A2Z2KG45</accession>
<protein>
    <submittedName>
        <fullName evidence="3">Uncharacterized protein</fullName>
    </submittedName>
</protein>
<dbReference type="OrthoDB" id="2660924at2"/>
<dbReference type="SUPFAM" id="SSF53807">
    <property type="entry name" value="Helical backbone' metal receptor"/>
    <property type="match status" value="1"/>
</dbReference>
<gene>
    <name evidence="3" type="ORF">B9T62_33055</name>
</gene>
<keyword evidence="2" id="KW-0732">Signal</keyword>
<dbReference type="KEGG" id="pdh:B9T62_33055"/>
<keyword evidence="4" id="KW-1185">Reference proteome</keyword>